<keyword evidence="1" id="KW-0472">Membrane</keyword>
<organism evidence="2 3">
    <name type="scientific">Salinicoccus hispanicus</name>
    <dbReference type="NCBI Taxonomy" id="157225"/>
    <lineage>
        <taxon>Bacteria</taxon>
        <taxon>Bacillati</taxon>
        <taxon>Bacillota</taxon>
        <taxon>Bacilli</taxon>
        <taxon>Bacillales</taxon>
        <taxon>Staphylococcaceae</taxon>
        <taxon>Salinicoccus</taxon>
    </lineage>
</organism>
<dbReference type="Pfam" id="PF14141">
    <property type="entry name" value="YqzM"/>
    <property type="match status" value="1"/>
</dbReference>
<sequence length="45" mass="4882">MNKFEKHVQSKNNDIVDSGLGFLVGFLGLTAIYVVAQIFQIVAGV</sequence>
<dbReference type="AlphaFoldDB" id="A0A6N8U135"/>
<evidence type="ECO:0000313" key="2">
    <source>
        <dbReference type="EMBL" id="MXQ50075.1"/>
    </source>
</evidence>
<keyword evidence="1" id="KW-0812">Transmembrane</keyword>
<keyword evidence="3" id="KW-1185">Reference proteome</keyword>
<dbReference type="EMBL" id="WUUK01000001">
    <property type="protein sequence ID" value="MXQ50075.1"/>
    <property type="molecule type" value="Genomic_DNA"/>
</dbReference>
<evidence type="ECO:0000256" key="1">
    <source>
        <dbReference type="SAM" id="Phobius"/>
    </source>
</evidence>
<comment type="caution">
    <text evidence="2">The sequence shown here is derived from an EMBL/GenBank/DDBJ whole genome shotgun (WGS) entry which is preliminary data.</text>
</comment>
<protein>
    <submittedName>
        <fullName evidence="2">YqzM family protein</fullName>
    </submittedName>
</protein>
<dbReference type="Proteomes" id="UP000436284">
    <property type="component" value="Unassembled WGS sequence"/>
</dbReference>
<keyword evidence="1" id="KW-1133">Transmembrane helix</keyword>
<dbReference type="RefSeq" id="WP_160651928.1">
    <property type="nucleotide sequence ID" value="NZ_JBHRWU010000001.1"/>
</dbReference>
<name>A0A6N8U135_9STAP</name>
<gene>
    <name evidence="2" type="ORF">GQ671_02015</name>
</gene>
<accession>A0A6N8U135</accession>
<evidence type="ECO:0000313" key="3">
    <source>
        <dbReference type="Proteomes" id="UP000436284"/>
    </source>
</evidence>
<dbReference type="InterPro" id="IPR025416">
    <property type="entry name" value="YqzM"/>
</dbReference>
<feature type="transmembrane region" description="Helical" evidence="1">
    <location>
        <begin position="20"/>
        <end position="43"/>
    </location>
</feature>
<reference evidence="2 3" key="1">
    <citation type="submission" date="2019-12" db="EMBL/GenBank/DDBJ databases">
        <title>Salinicoccus cyprini sp. nov., isolated from gastro-intestinal tract of mirror carp, Cyprinus carpio var. specularis, collected from Gobind Sagar Reservoir, Himachal Pradesh, India.</title>
        <authorList>
            <person name="Talwar C."/>
            <person name="Singh A.K."/>
            <person name="Lal R."/>
            <person name="Negi R.K."/>
        </authorList>
    </citation>
    <scope>NUCLEOTIDE SEQUENCE [LARGE SCALE GENOMIC DNA]</scope>
    <source>
        <strain evidence="2 3">J-82</strain>
    </source>
</reference>
<proteinExistence type="predicted"/>